<dbReference type="InterPro" id="IPR049730">
    <property type="entry name" value="SNF2/RAD54-like_C"/>
</dbReference>
<dbReference type="SMART" id="SM00487">
    <property type="entry name" value="DEXDc"/>
    <property type="match status" value="1"/>
</dbReference>
<dbReference type="STRING" id="349521.HCH_03627"/>
<dbReference type="EMBL" id="CP000155">
    <property type="protein sequence ID" value="ABC30367.1"/>
    <property type="molecule type" value="Genomic_DNA"/>
</dbReference>
<dbReference type="HOGENOM" id="CLU_000315_21_6_6"/>
<feature type="domain" description="Helicase C-terminal" evidence="4">
    <location>
        <begin position="833"/>
        <end position="995"/>
    </location>
</feature>
<keyword evidence="2 5" id="KW-0547">Nucleotide-binding</keyword>
<dbReference type="Gene3D" id="3.40.50.10810">
    <property type="entry name" value="Tandem AAA-ATPase domain"/>
    <property type="match status" value="1"/>
</dbReference>
<dbReference type="InterPro" id="IPR038718">
    <property type="entry name" value="SNF2-like_sf"/>
</dbReference>
<reference evidence="5 6" key="1">
    <citation type="journal article" date="2005" name="Nucleic Acids Res.">
        <title>Genomic blueprint of Hahella chejuensis, a marine microbe producing an algicidal agent.</title>
        <authorList>
            <person name="Jeong H."/>
            <person name="Yim J.H."/>
            <person name="Lee C."/>
            <person name="Choi S.-H."/>
            <person name="Park Y.K."/>
            <person name="Yoon S.H."/>
            <person name="Hur C.-G."/>
            <person name="Kang H.-Y."/>
            <person name="Kim D."/>
            <person name="Lee H.H."/>
            <person name="Park K.H."/>
            <person name="Park S.-H."/>
            <person name="Park H.-S."/>
            <person name="Lee H.K."/>
            <person name="Oh T.K."/>
            <person name="Kim J.F."/>
        </authorList>
    </citation>
    <scope>NUCLEOTIDE SEQUENCE [LARGE SCALE GENOMIC DNA]</scope>
    <source>
        <strain evidence="5 6">KCTC 2396</strain>
    </source>
</reference>
<dbReference type="RefSeq" id="WP_011397435.1">
    <property type="nucleotide sequence ID" value="NC_007645.1"/>
</dbReference>
<feature type="domain" description="Helicase ATP-binding" evidence="3">
    <location>
        <begin position="480"/>
        <end position="685"/>
    </location>
</feature>
<organism evidence="5 6">
    <name type="scientific">Hahella chejuensis (strain KCTC 2396)</name>
    <dbReference type="NCBI Taxonomy" id="349521"/>
    <lineage>
        <taxon>Bacteria</taxon>
        <taxon>Pseudomonadati</taxon>
        <taxon>Pseudomonadota</taxon>
        <taxon>Gammaproteobacteria</taxon>
        <taxon>Oceanospirillales</taxon>
        <taxon>Hahellaceae</taxon>
        <taxon>Hahella</taxon>
    </lineage>
</organism>
<evidence type="ECO:0000259" key="3">
    <source>
        <dbReference type="PROSITE" id="PS51192"/>
    </source>
</evidence>
<dbReference type="Pfam" id="PF00176">
    <property type="entry name" value="SNF2-rel_dom"/>
    <property type="match status" value="1"/>
</dbReference>
<evidence type="ECO:0000313" key="6">
    <source>
        <dbReference type="Proteomes" id="UP000000238"/>
    </source>
</evidence>
<name>Q2SG57_HAHCH</name>
<dbReference type="Pfam" id="PF00271">
    <property type="entry name" value="Helicase_C"/>
    <property type="match status" value="1"/>
</dbReference>
<keyword evidence="6" id="KW-1185">Reference proteome</keyword>
<dbReference type="InterPro" id="IPR050496">
    <property type="entry name" value="SNF2_RAD54_helicase_repair"/>
</dbReference>
<dbReference type="InterPro" id="IPR000330">
    <property type="entry name" value="SNF2_N"/>
</dbReference>
<dbReference type="PROSITE" id="PS51194">
    <property type="entry name" value="HELICASE_CTER"/>
    <property type="match status" value="1"/>
</dbReference>
<dbReference type="InterPro" id="IPR027417">
    <property type="entry name" value="P-loop_NTPase"/>
</dbReference>
<accession>Q2SG57</accession>
<dbReference type="SUPFAM" id="SSF52540">
    <property type="entry name" value="P-loop containing nucleoside triphosphate hydrolases"/>
    <property type="match status" value="2"/>
</dbReference>
<dbReference type="GO" id="GO:0005524">
    <property type="term" value="F:ATP binding"/>
    <property type="evidence" value="ECO:0007669"/>
    <property type="project" value="InterPro"/>
</dbReference>
<evidence type="ECO:0000259" key="4">
    <source>
        <dbReference type="PROSITE" id="PS51194"/>
    </source>
</evidence>
<protein>
    <submittedName>
        <fullName evidence="5">Superfamily II DNA/RNA helicase, SNF2 family</fullName>
    </submittedName>
</protein>
<keyword evidence="1" id="KW-0378">Hydrolase</keyword>
<evidence type="ECO:0000256" key="2">
    <source>
        <dbReference type="ARBA" id="ARBA00022806"/>
    </source>
</evidence>
<dbReference type="Gene3D" id="3.40.50.300">
    <property type="entry name" value="P-loop containing nucleotide triphosphate hydrolases"/>
    <property type="match status" value="1"/>
</dbReference>
<keyword evidence="2 5" id="KW-0347">Helicase</keyword>
<evidence type="ECO:0000256" key="1">
    <source>
        <dbReference type="ARBA" id="ARBA00022801"/>
    </source>
</evidence>
<dbReference type="GO" id="GO:0004386">
    <property type="term" value="F:helicase activity"/>
    <property type="evidence" value="ECO:0007669"/>
    <property type="project" value="UniProtKB-KW"/>
</dbReference>
<dbReference type="InterPro" id="IPR001650">
    <property type="entry name" value="Helicase_C-like"/>
</dbReference>
<dbReference type="InterPro" id="IPR014001">
    <property type="entry name" value="Helicase_ATP-bd"/>
</dbReference>
<dbReference type="Proteomes" id="UP000000238">
    <property type="component" value="Chromosome"/>
</dbReference>
<dbReference type="SMART" id="SM00490">
    <property type="entry name" value="HELICc"/>
    <property type="match status" value="1"/>
</dbReference>
<gene>
    <name evidence="5" type="ordered locus">HCH_03627</name>
</gene>
<evidence type="ECO:0000313" key="5">
    <source>
        <dbReference type="EMBL" id="ABC30367.1"/>
    </source>
</evidence>
<dbReference type="PANTHER" id="PTHR45629:SF7">
    <property type="entry name" value="DNA EXCISION REPAIR PROTEIN ERCC-6-RELATED"/>
    <property type="match status" value="1"/>
</dbReference>
<dbReference type="PROSITE" id="PS51192">
    <property type="entry name" value="HELICASE_ATP_BIND_1"/>
    <property type="match status" value="1"/>
</dbReference>
<dbReference type="PANTHER" id="PTHR45629">
    <property type="entry name" value="SNF2/RAD54 FAMILY MEMBER"/>
    <property type="match status" value="1"/>
</dbReference>
<dbReference type="CDD" id="cd18793">
    <property type="entry name" value="SF2_C_SNF"/>
    <property type="match status" value="1"/>
</dbReference>
<dbReference type="GO" id="GO:0016787">
    <property type="term" value="F:hydrolase activity"/>
    <property type="evidence" value="ECO:0007669"/>
    <property type="project" value="UniProtKB-KW"/>
</dbReference>
<dbReference type="KEGG" id="hch:HCH_03627"/>
<dbReference type="eggNOG" id="COG0553">
    <property type="taxonomic scope" value="Bacteria"/>
</dbReference>
<dbReference type="AlphaFoldDB" id="Q2SG57"/>
<dbReference type="OrthoDB" id="9760715at2"/>
<proteinExistence type="predicted"/>
<keyword evidence="2 5" id="KW-0067">ATP-binding</keyword>
<sequence>MSIRDLINRLTNSSHDIDISWKVDPVEGLDFIFRPEALADIESRAINNPMFGIQYAYLKGLHEEGVARNNANGYTIPAHFVAELDDDFCELFQLPRPYPGLYRCRIKGNTGQAAFHVSMDAELPDGCVINDIALFGPFLKFTDEELYRLSPPEWQALNALKRHIDLPADSKNEYENNWLIFQLQLAKKAGVPLNLAHFNKLEISLPTSIGIAVDELPNGDLSLTPTFGADIAIDDIKTRLDQLPTNGDHCILRIKNRFVLLDSKRLEAAREILTSRHIPKEQVATFLRSPTAYLNAALIDLDTGFSLRVHGAEKFSHRYFGDVEKSGIDWFAVDKSIPEPFERIKDLVVSEDNLAELNELISDAKNGGAELIEYADKKFDISDTENVSQTIDRIREALASSDLDKAPPALTDEKESDTTIKEQAVVSIDSNDEKEEFVSNIPLGGINATIQSFATDNLKRSPYPHQSEGIKWLLAHMDIAIEHDAPKGALLADDMGLGKTYMALVAISEWLRRQKPEGKYDKPVLIVAPLSLLENWQAEVNETFIKSPFSDIVILQSGSELSRFKIKGASRETQQVFEDKDIIEDYEQIRYSLKVGGLYGSDRLDMPRRLVLTTYQTLRDYQFSLSRVDWSAIVFDEAQNIKNPNALATRAAKGLKADFKLLATGTPVENTLKDFWCLMDTAVPGLLGAWQTFREEYISPITSADPDSINNEKLRIGKALRDRVGDFMLRRTKEEKLPGMPEKTIYSGDPNDLTDSYLPTLSGMMSGAQLKYYDEVIASVHGRKIEDKRRIVLPSLLKLKIACIHHDIGSGYTPSNSPKEFLRHAENSIKIQAMLDVLKDIEKRQEKVLVFATSKAVQAYTSALITTLFKIQAPIVNGDTKAVATPKDDLTRKAIIDRFQSEKGFRVLIMSPIAAGVGLTVVGANNVIHLERHWNPAKEAQATDRVYRIGQKKNVNVYLPMALHPNLSSFDIQLNTLLNNKVTLSDAVVAPTSVQPEDFSIFK</sequence>